<name>A0AAD7BL63_MYCRO</name>
<dbReference type="Proteomes" id="UP001221757">
    <property type="component" value="Unassembled WGS sequence"/>
</dbReference>
<comment type="caution">
    <text evidence="1">The sequence shown here is derived from an EMBL/GenBank/DDBJ whole genome shotgun (WGS) entry which is preliminary data.</text>
</comment>
<dbReference type="AlphaFoldDB" id="A0AAD7BL63"/>
<reference evidence="1" key="1">
    <citation type="submission" date="2023-03" db="EMBL/GenBank/DDBJ databases">
        <title>Massive genome expansion in bonnet fungi (Mycena s.s.) driven by repeated elements and novel gene families across ecological guilds.</title>
        <authorList>
            <consortium name="Lawrence Berkeley National Laboratory"/>
            <person name="Harder C.B."/>
            <person name="Miyauchi S."/>
            <person name="Viragh M."/>
            <person name="Kuo A."/>
            <person name="Thoen E."/>
            <person name="Andreopoulos B."/>
            <person name="Lu D."/>
            <person name="Skrede I."/>
            <person name="Drula E."/>
            <person name="Henrissat B."/>
            <person name="Morin E."/>
            <person name="Kohler A."/>
            <person name="Barry K."/>
            <person name="LaButti K."/>
            <person name="Morin E."/>
            <person name="Salamov A."/>
            <person name="Lipzen A."/>
            <person name="Mereny Z."/>
            <person name="Hegedus B."/>
            <person name="Baldrian P."/>
            <person name="Stursova M."/>
            <person name="Weitz H."/>
            <person name="Taylor A."/>
            <person name="Grigoriev I.V."/>
            <person name="Nagy L.G."/>
            <person name="Martin F."/>
            <person name="Kauserud H."/>
        </authorList>
    </citation>
    <scope>NUCLEOTIDE SEQUENCE</scope>
    <source>
        <strain evidence="1">CBHHK067</strain>
    </source>
</reference>
<evidence type="ECO:0000313" key="2">
    <source>
        <dbReference type="Proteomes" id="UP001221757"/>
    </source>
</evidence>
<protein>
    <submittedName>
        <fullName evidence="1">Uncharacterized protein</fullName>
    </submittedName>
</protein>
<proteinExistence type="predicted"/>
<sequence>PLAYVDWYKPLQTFNTTLGMHQVSLSSRNHHQNSSIIPLTDIVQSCHLLPIFGR</sequence>
<dbReference type="EMBL" id="JARKIE010000620">
    <property type="protein sequence ID" value="KAJ7624155.1"/>
    <property type="molecule type" value="Genomic_DNA"/>
</dbReference>
<keyword evidence="2" id="KW-1185">Reference proteome</keyword>
<evidence type="ECO:0000313" key="1">
    <source>
        <dbReference type="EMBL" id="KAJ7624155.1"/>
    </source>
</evidence>
<feature type="non-terminal residue" evidence="1">
    <location>
        <position position="1"/>
    </location>
</feature>
<accession>A0AAD7BL63</accession>
<organism evidence="1 2">
    <name type="scientific">Mycena rosella</name>
    <name type="common">Pink bonnet</name>
    <name type="synonym">Agaricus rosellus</name>
    <dbReference type="NCBI Taxonomy" id="1033263"/>
    <lineage>
        <taxon>Eukaryota</taxon>
        <taxon>Fungi</taxon>
        <taxon>Dikarya</taxon>
        <taxon>Basidiomycota</taxon>
        <taxon>Agaricomycotina</taxon>
        <taxon>Agaricomycetes</taxon>
        <taxon>Agaricomycetidae</taxon>
        <taxon>Agaricales</taxon>
        <taxon>Marasmiineae</taxon>
        <taxon>Mycenaceae</taxon>
        <taxon>Mycena</taxon>
    </lineage>
</organism>
<feature type="non-terminal residue" evidence="1">
    <location>
        <position position="54"/>
    </location>
</feature>
<gene>
    <name evidence="1" type="ORF">B0H17DRAFT_886865</name>
</gene>